<organism evidence="2 3">
    <name type="scientific">Brachionus plicatilis</name>
    <name type="common">Marine rotifer</name>
    <name type="synonym">Brachionus muelleri</name>
    <dbReference type="NCBI Taxonomy" id="10195"/>
    <lineage>
        <taxon>Eukaryota</taxon>
        <taxon>Metazoa</taxon>
        <taxon>Spiralia</taxon>
        <taxon>Gnathifera</taxon>
        <taxon>Rotifera</taxon>
        <taxon>Eurotatoria</taxon>
        <taxon>Monogononta</taxon>
        <taxon>Pseudotrocha</taxon>
        <taxon>Ploima</taxon>
        <taxon>Brachionidae</taxon>
        <taxon>Brachionus</taxon>
    </lineage>
</organism>
<dbReference type="EMBL" id="REGN01009684">
    <property type="protein sequence ID" value="RNA00587.1"/>
    <property type="molecule type" value="Genomic_DNA"/>
</dbReference>
<protein>
    <recommendedName>
        <fullName evidence="1">MULE transposase domain-containing protein</fullName>
    </recommendedName>
</protein>
<proteinExistence type="predicted"/>
<accession>A0A3M7PN84</accession>
<dbReference type="OrthoDB" id="93990at2759"/>
<comment type="caution">
    <text evidence="2">The sequence shown here is derived from an EMBL/GenBank/DDBJ whole genome shotgun (WGS) entry which is preliminary data.</text>
</comment>
<feature type="domain" description="MULE transposase" evidence="1">
    <location>
        <begin position="156"/>
        <end position="247"/>
    </location>
</feature>
<dbReference type="InterPro" id="IPR018289">
    <property type="entry name" value="MULE_transposase_dom"/>
</dbReference>
<dbReference type="AlphaFoldDB" id="A0A3M7PN84"/>
<dbReference type="Proteomes" id="UP000276133">
    <property type="component" value="Unassembled WGS sequence"/>
</dbReference>
<dbReference type="PANTHER" id="PTHR47160:SF8">
    <property type="entry name" value="MULE TRANSPOSASE DOMAIN-CONTAINING PROTEIN"/>
    <property type="match status" value="1"/>
</dbReference>
<evidence type="ECO:0000313" key="2">
    <source>
        <dbReference type="EMBL" id="RNA00587.1"/>
    </source>
</evidence>
<name>A0A3M7PN84_BRAPC</name>
<dbReference type="PANTHER" id="PTHR47160">
    <property type="entry name" value="PUTATIVE-RELATED"/>
    <property type="match status" value="1"/>
</dbReference>
<reference evidence="2 3" key="1">
    <citation type="journal article" date="2018" name="Sci. Rep.">
        <title>Genomic signatures of local adaptation to the degree of environmental predictability in rotifers.</title>
        <authorList>
            <person name="Franch-Gras L."/>
            <person name="Hahn C."/>
            <person name="Garcia-Roger E.M."/>
            <person name="Carmona M.J."/>
            <person name="Serra M."/>
            <person name="Gomez A."/>
        </authorList>
    </citation>
    <scope>NUCLEOTIDE SEQUENCE [LARGE SCALE GENOMIC DNA]</scope>
    <source>
        <strain evidence="2">HYR1</strain>
    </source>
</reference>
<sequence>MDALTKQLENLSLNLIVSSRKKKTAKKFSYKTKDDTFNWRCNNGKFQNCPGTSDMRQMAPAQPDTKPQCQKNVPAEVSAILPSYSASKQLCSRNRVDPYDSYDISKDLNFELHDDFQVTEKNDLFLVYDEKYNDEDRMLIFSTHKNLQILCENRYWLCDETFDAAPAVFKQLFTLHNIKNGKNLPLVYALFSNKQESTYTKFFRFISERVTLSPLSVSCDYELAIINAIEEVYPDSEIAGCFFHLKKSIWRHIQENNLAAKYCDLT</sequence>
<evidence type="ECO:0000313" key="3">
    <source>
        <dbReference type="Proteomes" id="UP000276133"/>
    </source>
</evidence>
<evidence type="ECO:0000259" key="1">
    <source>
        <dbReference type="Pfam" id="PF10551"/>
    </source>
</evidence>
<keyword evidence="3" id="KW-1185">Reference proteome</keyword>
<dbReference type="Pfam" id="PF10551">
    <property type="entry name" value="MULE"/>
    <property type="match status" value="1"/>
</dbReference>
<gene>
    <name evidence="2" type="ORF">BpHYR1_016466</name>
</gene>